<keyword evidence="2" id="KW-1133">Transmembrane helix</keyword>
<feature type="domain" description="Polysaccharide biosynthesis protein CapD-like" evidence="3">
    <location>
        <begin position="297"/>
        <end position="591"/>
    </location>
</feature>
<protein>
    <submittedName>
        <fullName evidence="4">Polysaccharide biosynthesis protein</fullName>
    </submittedName>
</protein>
<dbReference type="Pfam" id="PF13727">
    <property type="entry name" value="CoA_binding_3"/>
    <property type="match status" value="1"/>
</dbReference>
<evidence type="ECO:0000256" key="2">
    <source>
        <dbReference type="SAM" id="Phobius"/>
    </source>
</evidence>
<name>A0A160JGC5_9PROT</name>
<dbReference type="Gene3D" id="3.40.50.720">
    <property type="entry name" value="NAD(P)-binding Rossmann-like Domain"/>
    <property type="match status" value="2"/>
</dbReference>
<evidence type="ECO:0000313" key="4">
    <source>
        <dbReference type="EMBL" id="ANC92012.1"/>
    </source>
</evidence>
<dbReference type="SUPFAM" id="SSF51735">
    <property type="entry name" value="NAD(P)-binding Rossmann-fold domains"/>
    <property type="match status" value="1"/>
</dbReference>
<organism evidence="4 5">
    <name type="scientific">Azospirillum humicireducens</name>
    <dbReference type="NCBI Taxonomy" id="1226968"/>
    <lineage>
        <taxon>Bacteria</taxon>
        <taxon>Pseudomonadati</taxon>
        <taxon>Pseudomonadota</taxon>
        <taxon>Alphaproteobacteria</taxon>
        <taxon>Rhodospirillales</taxon>
        <taxon>Azospirillaceae</taxon>
        <taxon>Azospirillum</taxon>
    </lineage>
</organism>
<gene>
    <name evidence="4" type="ORF">A6A40_08885</name>
</gene>
<dbReference type="RefSeq" id="WP_063635087.1">
    <property type="nucleotide sequence ID" value="NZ_CP015285.1"/>
</dbReference>
<dbReference type="OrthoDB" id="9803111at2"/>
<evidence type="ECO:0000313" key="5">
    <source>
        <dbReference type="Proteomes" id="UP000077405"/>
    </source>
</evidence>
<comment type="similarity">
    <text evidence="1">Belongs to the polysaccharide synthase family.</text>
</comment>
<feature type="transmembrane region" description="Helical" evidence="2">
    <location>
        <begin position="76"/>
        <end position="97"/>
    </location>
</feature>
<feature type="transmembrane region" description="Helical" evidence="2">
    <location>
        <begin position="12"/>
        <end position="31"/>
    </location>
</feature>
<dbReference type="InterPro" id="IPR036291">
    <property type="entry name" value="NAD(P)-bd_dom_sf"/>
</dbReference>
<dbReference type="Proteomes" id="UP000077405">
    <property type="component" value="Chromosome"/>
</dbReference>
<keyword evidence="2" id="KW-0812">Transmembrane</keyword>
<dbReference type="InterPro" id="IPR051203">
    <property type="entry name" value="Polysaccharide_Synthase-Rel"/>
</dbReference>
<proteinExistence type="inferred from homology"/>
<feature type="transmembrane region" description="Helical" evidence="2">
    <location>
        <begin position="43"/>
        <end position="64"/>
    </location>
</feature>
<keyword evidence="5" id="KW-1185">Reference proteome</keyword>
<dbReference type="PANTHER" id="PTHR43318">
    <property type="entry name" value="UDP-N-ACETYLGLUCOSAMINE 4,6-DEHYDRATASE"/>
    <property type="match status" value="1"/>
</dbReference>
<reference evidence="4 5" key="1">
    <citation type="journal article" date="2013" name="Int. J. Syst. Evol. Microbiol.">
        <title>Azospirillum humicireducens sp. nov., a nitrogen-fixing bacterium isolated from a microbial fuel cell.</title>
        <authorList>
            <person name="Zhou S."/>
            <person name="Han L."/>
            <person name="Wang Y."/>
            <person name="Yang G."/>
            <person name="Zhuang L."/>
            <person name="Hu P."/>
        </authorList>
    </citation>
    <scope>NUCLEOTIDE SEQUENCE [LARGE SCALE GENOMIC DNA]</scope>
    <source>
        <strain evidence="4 5">SgZ-5</strain>
    </source>
</reference>
<dbReference type="InterPro" id="IPR003869">
    <property type="entry name" value="Polysac_CapD-like"/>
</dbReference>
<dbReference type="AlphaFoldDB" id="A0A160JGC5"/>
<dbReference type="STRING" id="1226968.A6A40_08885"/>
<keyword evidence="2" id="KW-0472">Membrane</keyword>
<evidence type="ECO:0000256" key="1">
    <source>
        <dbReference type="ARBA" id="ARBA00007430"/>
    </source>
</evidence>
<dbReference type="InterPro" id="IPR029063">
    <property type="entry name" value="SAM-dependent_MTases_sf"/>
</dbReference>
<accession>A0A160JGC5</accession>
<dbReference type="SUPFAM" id="SSF53335">
    <property type="entry name" value="S-adenosyl-L-methionine-dependent methyltransferases"/>
    <property type="match status" value="1"/>
</dbReference>
<dbReference type="Pfam" id="PF02719">
    <property type="entry name" value="Polysacc_synt_2"/>
    <property type="match status" value="1"/>
</dbReference>
<evidence type="ECO:0000259" key="3">
    <source>
        <dbReference type="Pfam" id="PF02719"/>
    </source>
</evidence>
<dbReference type="EMBL" id="CP015285">
    <property type="protein sequence ID" value="ANC92012.1"/>
    <property type="molecule type" value="Genomic_DNA"/>
</dbReference>
<sequence>MRIPSARASLVFLHDLVMTGVALVVALYLRVGGSAFSLYSDALAIALPVLVGVSAAVFLLFGLYRGIWRYASIPDLMQVVRAVTVAVLCFVLAMFLLTRAELLPRSLPPILWLVQMLLLGGPRFAYRFLKDRRFSWAEAVEGVPRIPVLLLGVGDAAELFIRSLDQPGQSAYRVVGILDDKGRRVGHAVRGVPVLGGPDDLEQVVQTLERKGERPQRLIVTKGNAELKGSTLRSMLDRAEALGLVMSRLPSLTEFKSALGEGKGVEVRPIALEDLLGRPQAVLDRGAISGLVGGRRVIVTGAGGTIGSELVRQIAALGPERLILLDAGEFNLYSIEMEVREKFPGLDTRAVIADVRDRDRILRLFQDERPALVFHAAALKHVPLVEANPCEGALTNVVGTRNVADAARGAGCLAMVLISTDKAIRPTSVMGAAKRFAETYCQALDVLPPRDGTEQATRYMTVRFGNVLGSSGSVVPLFTRQLAQGGPLTVTHPDMRRYFMTVREAVELVLQASAHGATRAEDRGKILVLDMGEPVKIADLARQMIRLAGYRPGVDIEIAFTGLRPGEKLFEEILTAAEAPSRTEADGVFLASPRLIDYALINRAVGELEAAARAGDGDRVLSILGTVVPDFRAEAVLPPAATQA</sequence>
<dbReference type="CDD" id="cd05237">
    <property type="entry name" value="UDP_invert_4-6DH_SDR_e"/>
    <property type="match status" value="1"/>
</dbReference>
<dbReference type="PANTHER" id="PTHR43318:SF1">
    <property type="entry name" value="POLYSACCHARIDE BIOSYNTHESIS PROTEIN EPSC-RELATED"/>
    <property type="match status" value="1"/>
</dbReference>
<dbReference type="KEGG" id="ahu:A6A40_08885"/>